<dbReference type="SUPFAM" id="SSF56672">
    <property type="entry name" value="DNA/RNA polymerases"/>
    <property type="match status" value="1"/>
</dbReference>
<reference evidence="2" key="1">
    <citation type="submission" date="2020-07" db="EMBL/GenBank/DDBJ databases">
        <authorList>
            <person name="Lin J."/>
        </authorList>
    </citation>
    <scope>NUCLEOTIDE SEQUENCE</scope>
</reference>
<organism evidence="2">
    <name type="scientific">Ananas comosus var. bracteatus</name>
    <name type="common">red pineapple</name>
    <dbReference type="NCBI Taxonomy" id="296719"/>
    <lineage>
        <taxon>Eukaryota</taxon>
        <taxon>Viridiplantae</taxon>
        <taxon>Streptophyta</taxon>
        <taxon>Embryophyta</taxon>
        <taxon>Tracheophyta</taxon>
        <taxon>Spermatophyta</taxon>
        <taxon>Magnoliopsida</taxon>
        <taxon>Liliopsida</taxon>
        <taxon>Poales</taxon>
        <taxon>Bromeliaceae</taxon>
        <taxon>Bromelioideae</taxon>
        <taxon>Ananas</taxon>
    </lineage>
</organism>
<dbReference type="PANTHER" id="PTHR34072">
    <property type="entry name" value="ENZYMATIC POLYPROTEIN-RELATED"/>
    <property type="match status" value="1"/>
</dbReference>
<evidence type="ECO:0000259" key="1">
    <source>
        <dbReference type="Pfam" id="PF17919"/>
    </source>
</evidence>
<evidence type="ECO:0000313" key="2">
    <source>
        <dbReference type="EMBL" id="CAD1837468.1"/>
    </source>
</evidence>
<dbReference type="Gene3D" id="3.10.20.370">
    <property type="match status" value="1"/>
</dbReference>
<dbReference type="InterPro" id="IPR041577">
    <property type="entry name" value="RT_RNaseH_2"/>
</dbReference>
<dbReference type="PANTHER" id="PTHR34072:SF55">
    <property type="entry name" value="DNA_RNA POLYMERASES SUPERFAMILY PROTEIN"/>
    <property type="match status" value="1"/>
</dbReference>
<feature type="domain" description="Reverse transcriptase/retrotransposon-derived protein RNase H-like" evidence="1">
    <location>
        <begin position="2"/>
        <end position="65"/>
    </location>
</feature>
<proteinExistence type="predicted"/>
<dbReference type="AlphaFoldDB" id="A0A6V7Q390"/>
<protein>
    <recommendedName>
        <fullName evidence="1">Reverse transcriptase/retrotransposon-derived protein RNase H-like domain-containing protein</fullName>
    </recommendedName>
</protein>
<dbReference type="EMBL" id="LR862132">
    <property type="protein sequence ID" value="CAD1837468.1"/>
    <property type="molecule type" value="Genomic_DNA"/>
</dbReference>
<dbReference type="InterPro" id="IPR043502">
    <property type="entry name" value="DNA/RNA_pol_sf"/>
</dbReference>
<gene>
    <name evidence="2" type="ORF">CB5_LOCUS20679</name>
</gene>
<accession>A0A6V7Q390</accession>
<dbReference type="Pfam" id="PF17919">
    <property type="entry name" value="RT_RNaseH_2"/>
    <property type="match status" value="1"/>
</dbReference>
<name>A0A6V7Q390_ANACO</name>
<sequence length="210" mass="22762">MAEAPVLAMPDYSKQFVIEVDACGQGIGVVLTQDGRPLAYLSKAISPKNIGLSTYEKEFLAILMAKITTALQQKGMIKLMGLDYVICYKKGKENRAADALSRRGFEEWVTQVVSGVIPAWVTEVTEGYMGDEECKKLITRLTLQSEDASVIIACLPLCSFAHTCEGRSLQAGTPEIAIATYACPCGIGRRSGLPWGRLIPRVGMLTTTGH</sequence>